<evidence type="ECO:0000256" key="1">
    <source>
        <dbReference type="ARBA" id="ARBA00004196"/>
    </source>
</evidence>
<dbReference type="EMBL" id="JAGSOG010000193">
    <property type="protein sequence ID" value="MBR7837284.1"/>
    <property type="molecule type" value="Genomic_DNA"/>
</dbReference>
<dbReference type="RefSeq" id="WP_212531751.1">
    <property type="nucleotide sequence ID" value="NZ_JAGSOG010000193.1"/>
</dbReference>
<comment type="caution">
    <text evidence="6">The sequence shown here is derived from an EMBL/GenBank/DDBJ whole genome shotgun (WGS) entry which is preliminary data.</text>
</comment>
<dbReference type="GO" id="GO:0030313">
    <property type="term" value="C:cell envelope"/>
    <property type="evidence" value="ECO:0007669"/>
    <property type="project" value="UniProtKB-SubCell"/>
</dbReference>
<evidence type="ECO:0000259" key="5">
    <source>
        <dbReference type="Pfam" id="PF09375"/>
    </source>
</evidence>
<comment type="similarity">
    <text evidence="2">Belongs to the EfeM/EfeO family.</text>
</comment>
<evidence type="ECO:0000256" key="2">
    <source>
        <dbReference type="ARBA" id="ARBA00005989"/>
    </source>
</evidence>
<feature type="chain" id="PRO_5039554512" evidence="4">
    <location>
        <begin position="30"/>
        <end position="393"/>
    </location>
</feature>
<dbReference type="InterPro" id="IPR050894">
    <property type="entry name" value="EfeM/EfeO_iron_uptake"/>
</dbReference>
<sequence length="393" mass="40644">MPPITRPVRRIGALGAVIVCAAAGSLAVAHVTASSSADTAVTVAETACGAPPARLAAGPVRFQVTDDSRDFVNVYVIAAAGDDVYAEIQSLAPHSTLPLSTDLGAGAYALRCVFSNGKIGTSDAISVTGTADAPVPGYVPLPDLDMQPAVAAYSKWIGGQLPGLLAASRTLDADVARGDLAAARGDWLVAHLDYTRLGAAYNAFGDFDGEIDGMASGLPDGVHDKSWTGLLAIEYGLWHGESTAGLRTLTQGLVGSVDGLIKDFPSEEVDPGDLPLRTHEILENALQFQLTGISDYGSGTTLATTYASTQGTAKLLDILASLIQPRDPALLATARTQIAAFQADLLADRTASGSWIPVGSLSVAQHQRVDADLGQLLETLAEVPNLLYPRTSA</sequence>
<evidence type="ECO:0000256" key="3">
    <source>
        <dbReference type="ARBA" id="ARBA00022729"/>
    </source>
</evidence>
<accession>A0A941IRF1</accession>
<protein>
    <submittedName>
        <fullName evidence="6">EfeM/EfeO family lipoprotein</fullName>
    </submittedName>
</protein>
<evidence type="ECO:0000256" key="4">
    <source>
        <dbReference type="SAM" id="SignalP"/>
    </source>
</evidence>
<dbReference type="Proteomes" id="UP000675781">
    <property type="component" value="Unassembled WGS sequence"/>
</dbReference>
<proteinExistence type="inferred from homology"/>
<name>A0A941IRF1_9ACTN</name>
<reference evidence="6" key="1">
    <citation type="submission" date="2021-04" db="EMBL/GenBank/DDBJ databases">
        <title>Genome based classification of Actinospica acidithermotolerans sp. nov., an actinobacterium isolated from an Indonesian hot spring.</title>
        <authorList>
            <person name="Kusuma A.B."/>
            <person name="Putra K.E."/>
            <person name="Nafisah S."/>
            <person name="Loh J."/>
            <person name="Nouioui I."/>
            <person name="Goodfellow M."/>
        </authorList>
    </citation>
    <scope>NUCLEOTIDE SEQUENCE</scope>
    <source>
        <strain evidence="6">CSCA 57</strain>
    </source>
</reference>
<keyword evidence="7" id="KW-1185">Reference proteome</keyword>
<dbReference type="InterPro" id="IPR034981">
    <property type="entry name" value="Imelysin-like_EfeO/Algp7"/>
</dbReference>
<evidence type="ECO:0000313" key="7">
    <source>
        <dbReference type="Proteomes" id="UP000675781"/>
    </source>
</evidence>
<keyword evidence="3 4" id="KW-0732">Signal</keyword>
<organism evidence="6 7">
    <name type="scientific">Actinospica durhamensis</name>
    <dbReference type="NCBI Taxonomy" id="1508375"/>
    <lineage>
        <taxon>Bacteria</taxon>
        <taxon>Bacillati</taxon>
        <taxon>Actinomycetota</taxon>
        <taxon>Actinomycetes</taxon>
        <taxon>Catenulisporales</taxon>
        <taxon>Actinospicaceae</taxon>
        <taxon>Actinospica</taxon>
    </lineage>
</organism>
<keyword evidence="6" id="KW-0449">Lipoprotein</keyword>
<dbReference type="InterPro" id="IPR018976">
    <property type="entry name" value="Imelysin-like"/>
</dbReference>
<gene>
    <name evidence="6" type="ORF">KDL01_28660</name>
</gene>
<dbReference type="PANTHER" id="PTHR39192:SF1">
    <property type="entry name" value="IRON UPTAKE SYSTEM COMPONENT EFEO"/>
    <property type="match status" value="1"/>
</dbReference>
<comment type="subcellular location">
    <subcellularLocation>
        <location evidence="1">Cell envelope</location>
    </subcellularLocation>
</comment>
<dbReference type="Pfam" id="PF09375">
    <property type="entry name" value="Peptidase_M75"/>
    <property type="match status" value="1"/>
</dbReference>
<dbReference type="InterPro" id="IPR038352">
    <property type="entry name" value="Imelysin_sf"/>
</dbReference>
<feature type="domain" description="Imelysin-like" evidence="5">
    <location>
        <begin position="164"/>
        <end position="348"/>
    </location>
</feature>
<dbReference type="CDD" id="cd14656">
    <property type="entry name" value="Imelysin-like_EfeO"/>
    <property type="match status" value="1"/>
</dbReference>
<dbReference type="PANTHER" id="PTHR39192">
    <property type="entry name" value="IRON UPTAKE SYSTEM COMPONENT EFEO"/>
    <property type="match status" value="1"/>
</dbReference>
<evidence type="ECO:0000313" key="6">
    <source>
        <dbReference type="EMBL" id="MBR7837284.1"/>
    </source>
</evidence>
<dbReference type="Gene3D" id="1.20.1420.20">
    <property type="entry name" value="M75 peptidase, HXXE motif"/>
    <property type="match status" value="1"/>
</dbReference>
<feature type="signal peptide" evidence="4">
    <location>
        <begin position="1"/>
        <end position="29"/>
    </location>
</feature>
<dbReference type="AlphaFoldDB" id="A0A941IRF1"/>